<organism evidence="9 10">
    <name type="scientific">Plakobranchus ocellatus</name>
    <dbReference type="NCBI Taxonomy" id="259542"/>
    <lineage>
        <taxon>Eukaryota</taxon>
        <taxon>Metazoa</taxon>
        <taxon>Spiralia</taxon>
        <taxon>Lophotrochozoa</taxon>
        <taxon>Mollusca</taxon>
        <taxon>Gastropoda</taxon>
        <taxon>Heterobranchia</taxon>
        <taxon>Euthyneura</taxon>
        <taxon>Panpulmonata</taxon>
        <taxon>Sacoglossa</taxon>
        <taxon>Placobranchoidea</taxon>
        <taxon>Plakobranchidae</taxon>
        <taxon>Plakobranchus</taxon>
    </lineage>
</organism>
<dbReference type="GO" id="GO:0046872">
    <property type="term" value="F:metal ion binding"/>
    <property type="evidence" value="ECO:0007669"/>
    <property type="project" value="UniProtKB-KW"/>
</dbReference>
<keyword evidence="4" id="KW-0479">Metal-binding</keyword>
<comment type="subunit">
    <text evidence="3">Homotrimer.</text>
</comment>
<dbReference type="Gene3D" id="2.60.120.260">
    <property type="entry name" value="Galactose-binding domain-like"/>
    <property type="match status" value="1"/>
</dbReference>
<comment type="caution">
    <text evidence="9">The sequence shown here is derived from an EMBL/GenBank/DDBJ whole genome shotgun (WGS) entry which is preliminary data.</text>
</comment>
<dbReference type="InterPro" id="IPR051941">
    <property type="entry name" value="BG_Antigen-Binding_Lectin"/>
</dbReference>
<feature type="domain" description="Fucolectin tachylectin-4 pentraxin-1" evidence="8">
    <location>
        <begin position="39"/>
        <end position="196"/>
    </location>
</feature>
<dbReference type="SUPFAM" id="SSF49785">
    <property type="entry name" value="Galactose-binding domain-like"/>
    <property type="match status" value="1"/>
</dbReference>
<dbReference type="GO" id="GO:0042806">
    <property type="term" value="F:fucose binding"/>
    <property type="evidence" value="ECO:0007669"/>
    <property type="project" value="UniProtKB-ARBA"/>
</dbReference>
<evidence type="ECO:0000256" key="4">
    <source>
        <dbReference type="ARBA" id="ARBA00022723"/>
    </source>
</evidence>
<dbReference type="EMBL" id="BLXT01001440">
    <property type="protein sequence ID" value="GFN85639.1"/>
    <property type="molecule type" value="Genomic_DNA"/>
</dbReference>
<comment type="function">
    <text evidence="1">Acts as a defensive agent. Recognizes blood group fucosylated oligosaccharides including A, B, H and Lewis B-type antigens. Does not recognize Lewis A antigen and has low affinity for monovalent haptens.</text>
</comment>
<dbReference type="AlphaFoldDB" id="A0AAV3YR73"/>
<protein>
    <submittedName>
        <fullName evidence="9">Fucolectin-5-like</fullName>
    </submittedName>
</protein>
<keyword evidence="5" id="KW-0430">Lectin</keyword>
<sequence length="275" mass="30997">MFNLIYKTCQRAESKRELPILSFLFSIAISITVVKASRFVNLALHKPTAQGPATWNNDHDPSLYISSKAVDGKVDLTSTNHCTHTINADLTWWLVDLGVSSPIHRVAVLNRDAYSDRLQNFTIDVFQNDPKLEPTFPGNVGEICARQVDPVGSSQWVELDCNNGSVTGRFLRLIKFGFRSMSLCEVRVLKDLCAIESRNTYRHVPNTKSLSEPREVLGVFSTPMQCGLTLWQRNHHLNAFHFNKKNGYCEGYSMQSGLPASANDQDWDCFIKTPD</sequence>
<accession>A0AAV3YR73</accession>
<comment type="similarity">
    <text evidence="2">Belongs to the fucolectin family.</text>
</comment>
<keyword evidence="6" id="KW-0106">Calcium</keyword>
<proteinExistence type="inferred from homology"/>
<evidence type="ECO:0000256" key="7">
    <source>
        <dbReference type="ARBA" id="ARBA00023157"/>
    </source>
</evidence>
<dbReference type="GO" id="GO:0001868">
    <property type="term" value="P:regulation of complement activation, lectin pathway"/>
    <property type="evidence" value="ECO:0007669"/>
    <property type="project" value="UniProtKB-ARBA"/>
</dbReference>
<dbReference type="GO" id="GO:0010185">
    <property type="term" value="P:regulation of cellular defense response"/>
    <property type="evidence" value="ECO:0007669"/>
    <property type="project" value="UniProtKB-ARBA"/>
</dbReference>
<reference evidence="9 10" key="1">
    <citation type="journal article" date="2021" name="Elife">
        <title>Chloroplast acquisition without the gene transfer in kleptoplastic sea slugs, Plakobranchus ocellatus.</title>
        <authorList>
            <person name="Maeda T."/>
            <person name="Takahashi S."/>
            <person name="Yoshida T."/>
            <person name="Shimamura S."/>
            <person name="Takaki Y."/>
            <person name="Nagai Y."/>
            <person name="Toyoda A."/>
            <person name="Suzuki Y."/>
            <person name="Arimoto A."/>
            <person name="Ishii H."/>
            <person name="Satoh N."/>
            <person name="Nishiyama T."/>
            <person name="Hasebe M."/>
            <person name="Maruyama T."/>
            <person name="Minagawa J."/>
            <person name="Obokata J."/>
            <person name="Shigenobu S."/>
        </authorList>
    </citation>
    <scope>NUCLEOTIDE SEQUENCE [LARGE SCALE GENOMIC DNA]</scope>
</reference>
<dbReference type="InterPro" id="IPR006585">
    <property type="entry name" value="FTP1"/>
</dbReference>
<dbReference type="Pfam" id="PF22633">
    <property type="entry name" value="F5_F8_type_C_2"/>
    <property type="match status" value="1"/>
</dbReference>
<name>A0AAV3YR73_9GAST</name>
<dbReference type="PANTHER" id="PTHR45713:SF6">
    <property type="entry name" value="F5_8 TYPE C DOMAIN-CONTAINING PROTEIN"/>
    <property type="match status" value="1"/>
</dbReference>
<keyword evidence="10" id="KW-1185">Reference proteome</keyword>
<evidence type="ECO:0000259" key="8">
    <source>
        <dbReference type="SMART" id="SM00607"/>
    </source>
</evidence>
<evidence type="ECO:0000256" key="6">
    <source>
        <dbReference type="ARBA" id="ARBA00022837"/>
    </source>
</evidence>
<dbReference type="SMART" id="SM00607">
    <property type="entry name" value="FTP"/>
    <property type="match status" value="1"/>
</dbReference>
<evidence type="ECO:0000313" key="9">
    <source>
        <dbReference type="EMBL" id="GFN85639.1"/>
    </source>
</evidence>
<evidence type="ECO:0000313" key="10">
    <source>
        <dbReference type="Proteomes" id="UP000735302"/>
    </source>
</evidence>
<evidence type="ECO:0000256" key="3">
    <source>
        <dbReference type="ARBA" id="ARBA00011233"/>
    </source>
</evidence>
<evidence type="ECO:0000256" key="1">
    <source>
        <dbReference type="ARBA" id="ARBA00002219"/>
    </source>
</evidence>
<evidence type="ECO:0000256" key="2">
    <source>
        <dbReference type="ARBA" id="ARBA00010147"/>
    </source>
</evidence>
<gene>
    <name evidence="9" type="ORF">PoB_001214500</name>
</gene>
<dbReference type="PANTHER" id="PTHR45713">
    <property type="entry name" value="FTP DOMAIN-CONTAINING PROTEIN"/>
    <property type="match status" value="1"/>
</dbReference>
<dbReference type="InterPro" id="IPR008979">
    <property type="entry name" value="Galactose-bd-like_sf"/>
</dbReference>
<dbReference type="Proteomes" id="UP000735302">
    <property type="component" value="Unassembled WGS sequence"/>
</dbReference>
<keyword evidence="7" id="KW-1015">Disulfide bond</keyword>
<evidence type="ECO:0000256" key="5">
    <source>
        <dbReference type="ARBA" id="ARBA00022734"/>
    </source>
</evidence>